<organism evidence="3">
    <name type="scientific">marine metagenome</name>
    <dbReference type="NCBI Taxonomy" id="408172"/>
    <lineage>
        <taxon>unclassified sequences</taxon>
        <taxon>metagenomes</taxon>
        <taxon>ecological metagenomes</taxon>
    </lineage>
</organism>
<sequence length="133" mass="15265">MIWFRYLLLIGLIINSVSGQEYVPDRIIVKLALDISRNDFESILDTNYYGVEKVLVRRLNIISIKLKNNQISPVDAIKEFRNNPFVDKAIPDTKVSRRDMPDDTQFDQQWALHNVGQSGGTEDADIDAPEAWD</sequence>
<evidence type="ECO:0000313" key="3">
    <source>
        <dbReference type="EMBL" id="SVD15001.1"/>
    </source>
</evidence>
<evidence type="ECO:0000256" key="1">
    <source>
        <dbReference type="SAM" id="MobiDB-lite"/>
    </source>
</evidence>
<feature type="region of interest" description="Disordered" evidence="1">
    <location>
        <begin position="112"/>
        <end position="133"/>
    </location>
</feature>
<dbReference type="Pfam" id="PF22148">
    <property type="entry name" value="Fervidolysin_NPro-like"/>
    <property type="match status" value="1"/>
</dbReference>
<feature type="non-terminal residue" evidence="3">
    <location>
        <position position="133"/>
    </location>
</feature>
<accession>A0A382T180</accession>
<proteinExistence type="predicted"/>
<evidence type="ECO:0000259" key="2">
    <source>
        <dbReference type="Pfam" id="PF22148"/>
    </source>
</evidence>
<gene>
    <name evidence="3" type="ORF">METZ01_LOCUS367855</name>
</gene>
<protein>
    <recommendedName>
        <fullName evidence="2">Fervidolysin-like N-terminal prodomain domain-containing protein</fullName>
    </recommendedName>
</protein>
<dbReference type="InterPro" id="IPR054399">
    <property type="entry name" value="Fervidolysin-like_N_prodom"/>
</dbReference>
<dbReference type="EMBL" id="UINC01132590">
    <property type="protein sequence ID" value="SVD15001.1"/>
    <property type="molecule type" value="Genomic_DNA"/>
</dbReference>
<feature type="compositionally biased region" description="Acidic residues" evidence="1">
    <location>
        <begin position="122"/>
        <end position="133"/>
    </location>
</feature>
<feature type="domain" description="Fervidolysin-like N-terminal prodomain" evidence="2">
    <location>
        <begin position="15"/>
        <end position="91"/>
    </location>
</feature>
<name>A0A382T180_9ZZZZ</name>
<dbReference type="AlphaFoldDB" id="A0A382T180"/>
<reference evidence="3" key="1">
    <citation type="submission" date="2018-05" db="EMBL/GenBank/DDBJ databases">
        <authorList>
            <person name="Lanie J.A."/>
            <person name="Ng W.-L."/>
            <person name="Kazmierczak K.M."/>
            <person name="Andrzejewski T.M."/>
            <person name="Davidsen T.M."/>
            <person name="Wayne K.J."/>
            <person name="Tettelin H."/>
            <person name="Glass J.I."/>
            <person name="Rusch D."/>
            <person name="Podicherti R."/>
            <person name="Tsui H.-C.T."/>
            <person name="Winkler M.E."/>
        </authorList>
    </citation>
    <scope>NUCLEOTIDE SEQUENCE</scope>
</reference>